<comment type="caution">
    <text evidence="2">The sequence shown here is derived from an EMBL/GenBank/DDBJ whole genome shotgun (WGS) entry which is preliminary data.</text>
</comment>
<name>A0ABP7P295_9GAMM</name>
<keyword evidence="1" id="KW-1133">Transmembrane helix</keyword>
<protein>
    <submittedName>
        <fullName evidence="2">YeeE/YedE family protein</fullName>
    </submittedName>
</protein>
<dbReference type="Pfam" id="PF20398">
    <property type="entry name" value="DUF6691"/>
    <property type="match status" value="1"/>
</dbReference>
<dbReference type="RefSeq" id="WP_344805111.1">
    <property type="nucleotide sequence ID" value="NZ_BAABBO010000007.1"/>
</dbReference>
<gene>
    <name evidence="2" type="ORF">GCM10022278_16150</name>
</gene>
<feature type="transmembrane region" description="Helical" evidence="1">
    <location>
        <begin position="48"/>
        <end position="68"/>
    </location>
</feature>
<evidence type="ECO:0000256" key="1">
    <source>
        <dbReference type="SAM" id="Phobius"/>
    </source>
</evidence>
<proteinExistence type="predicted"/>
<reference evidence="3" key="1">
    <citation type="journal article" date="2019" name="Int. J. Syst. Evol. Microbiol.">
        <title>The Global Catalogue of Microorganisms (GCM) 10K type strain sequencing project: providing services to taxonomists for standard genome sequencing and annotation.</title>
        <authorList>
            <consortium name="The Broad Institute Genomics Platform"/>
            <consortium name="The Broad Institute Genome Sequencing Center for Infectious Disease"/>
            <person name="Wu L."/>
            <person name="Ma J."/>
        </authorList>
    </citation>
    <scope>NUCLEOTIDE SEQUENCE [LARGE SCALE GENOMIC DNA]</scope>
    <source>
        <strain evidence="3">JCM 17555</strain>
    </source>
</reference>
<dbReference type="InterPro" id="IPR046513">
    <property type="entry name" value="DUF6691"/>
</dbReference>
<keyword evidence="3" id="KW-1185">Reference proteome</keyword>
<keyword evidence="1" id="KW-0472">Membrane</keyword>
<keyword evidence="1" id="KW-0812">Transmembrane</keyword>
<organism evidence="2 3">
    <name type="scientific">Allohahella marinimesophila</name>
    <dbReference type="NCBI Taxonomy" id="1054972"/>
    <lineage>
        <taxon>Bacteria</taxon>
        <taxon>Pseudomonadati</taxon>
        <taxon>Pseudomonadota</taxon>
        <taxon>Gammaproteobacteria</taxon>
        <taxon>Oceanospirillales</taxon>
        <taxon>Hahellaceae</taxon>
        <taxon>Allohahella</taxon>
    </lineage>
</organism>
<dbReference type="EMBL" id="BAABBO010000007">
    <property type="protein sequence ID" value="GAA3958528.1"/>
    <property type="molecule type" value="Genomic_DNA"/>
</dbReference>
<evidence type="ECO:0000313" key="2">
    <source>
        <dbReference type="EMBL" id="GAA3958528.1"/>
    </source>
</evidence>
<sequence length="142" mass="15138">MKHSRHPALLALSLVAGIIFALGLIISQMVNPAKVLNFLDLAGDWDPTLAFVMGGALMVTMPAFRFILKRPHPLLDKRFYLPTKADIDTRLLTGSAIFGVGWGIAGLCPGPALTALATGLLPVVGFVLAMAAGAYVFKLFFD</sequence>
<dbReference type="Proteomes" id="UP001501337">
    <property type="component" value="Unassembled WGS sequence"/>
</dbReference>
<accession>A0ABP7P295</accession>
<feature type="transmembrane region" description="Helical" evidence="1">
    <location>
        <begin position="113"/>
        <end position="137"/>
    </location>
</feature>
<evidence type="ECO:0000313" key="3">
    <source>
        <dbReference type="Proteomes" id="UP001501337"/>
    </source>
</evidence>
<feature type="transmembrane region" description="Helical" evidence="1">
    <location>
        <begin position="89"/>
        <end position="107"/>
    </location>
</feature>